<evidence type="ECO:0000313" key="1">
    <source>
        <dbReference type="EMBL" id="KAI3706475.1"/>
    </source>
</evidence>
<protein>
    <submittedName>
        <fullName evidence="1">Uncharacterized protein</fullName>
    </submittedName>
</protein>
<reference evidence="1 2" key="2">
    <citation type="journal article" date="2022" name="Mol. Ecol. Resour.">
        <title>The genomes of chicory, endive, great burdock and yacon provide insights into Asteraceae paleo-polyploidization history and plant inulin production.</title>
        <authorList>
            <person name="Fan W."/>
            <person name="Wang S."/>
            <person name="Wang H."/>
            <person name="Wang A."/>
            <person name="Jiang F."/>
            <person name="Liu H."/>
            <person name="Zhao H."/>
            <person name="Xu D."/>
            <person name="Zhang Y."/>
        </authorList>
    </citation>
    <scope>NUCLEOTIDE SEQUENCE [LARGE SCALE GENOMIC DNA]</scope>
    <source>
        <strain evidence="2">cv. Niubang</strain>
    </source>
</reference>
<comment type="caution">
    <text evidence="1">The sequence shown here is derived from an EMBL/GenBank/DDBJ whole genome shotgun (WGS) entry which is preliminary data.</text>
</comment>
<sequence>MNPMTIEFYLPRVQDEVRKSLLDSLSHSADHRRSRLTLSFSQSTLSLSILDSRTLVPDFQAEAGHSRLKKSTLSSRGRSSQQPQEGERTEQQWRIR</sequence>
<keyword evidence="2" id="KW-1185">Reference proteome</keyword>
<reference evidence="2" key="1">
    <citation type="journal article" date="2022" name="Mol. Ecol. Resour.">
        <title>The genomes of chicory, endive, great burdock and yacon provide insights into Asteraceae palaeo-polyploidization history and plant inulin production.</title>
        <authorList>
            <person name="Fan W."/>
            <person name="Wang S."/>
            <person name="Wang H."/>
            <person name="Wang A."/>
            <person name="Jiang F."/>
            <person name="Liu H."/>
            <person name="Zhao H."/>
            <person name="Xu D."/>
            <person name="Zhang Y."/>
        </authorList>
    </citation>
    <scope>NUCLEOTIDE SEQUENCE [LARGE SCALE GENOMIC DNA]</scope>
    <source>
        <strain evidence="2">cv. Niubang</strain>
    </source>
</reference>
<evidence type="ECO:0000313" key="2">
    <source>
        <dbReference type="Proteomes" id="UP001055879"/>
    </source>
</evidence>
<gene>
    <name evidence="1" type="ORF">L6452_24251</name>
</gene>
<dbReference type="Proteomes" id="UP001055879">
    <property type="component" value="Linkage Group LG08"/>
</dbReference>
<name>A0ACB9A958_ARCLA</name>
<organism evidence="1 2">
    <name type="scientific">Arctium lappa</name>
    <name type="common">Greater burdock</name>
    <name type="synonym">Lappa major</name>
    <dbReference type="NCBI Taxonomy" id="4217"/>
    <lineage>
        <taxon>Eukaryota</taxon>
        <taxon>Viridiplantae</taxon>
        <taxon>Streptophyta</taxon>
        <taxon>Embryophyta</taxon>
        <taxon>Tracheophyta</taxon>
        <taxon>Spermatophyta</taxon>
        <taxon>Magnoliopsida</taxon>
        <taxon>eudicotyledons</taxon>
        <taxon>Gunneridae</taxon>
        <taxon>Pentapetalae</taxon>
        <taxon>asterids</taxon>
        <taxon>campanulids</taxon>
        <taxon>Asterales</taxon>
        <taxon>Asteraceae</taxon>
        <taxon>Carduoideae</taxon>
        <taxon>Cardueae</taxon>
        <taxon>Arctiinae</taxon>
        <taxon>Arctium</taxon>
    </lineage>
</organism>
<proteinExistence type="predicted"/>
<accession>A0ACB9A958</accession>
<dbReference type="EMBL" id="CM042054">
    <property type="protein sequence ID" value="KAI3706475.1"/>
    <property type="molecule type" value="Genomic_DNA"/>
</dbReference>